<dbReference type="Proteomes" id="UP001067235">
    <property type="component" value="Unassembled WGS sequence"/>
</dbReference>
<keyword evidence="4" id="KW-1185">Reference proteome</keyword>
<reference evidence="3" key="1">
    <citation type="submission" date="2022-12" db="EMBL/GenBank/DDBJ databases">
        <authorList>
            <person name="Krivoruchko A.V."/>
            <person name="Elkin A."/>
        </authorList>
    </citation>
    <scope>NUCLEOTIDE SEQUENCE</scope>
    <source>
        <strain evidence="3">IEGM 1388</strain>
    </source>
</reference>
<gene>
    <name evidence="3" type="ORF">O4213_06250</name>
</gene>
<evidence type="ECO:0000313" key="3">
    <source>
        <dbReference type="EMBL" id="MCZ4549573.1"/>
    </source>
</evidence>
<dbReference type="InterPro" id="IPR046112">
    <property type="entry name" value="DUF6049"/>
</dbReference>
<keyword evidence="2" id="KW-0812">Transmembrane</keyword>
<dbReference type="Pfam" id="PF19516">
    <property type="entry name" value="DUF6049"/>
    <property type="match status" value="1"/>
</dbReference>
<name>A0ABT4MRE5_GORRU</name>
<organism evidence="3 4">
    <name type="scientific">Gordonia rubripertincta</name>
    <name type="common">Rhodococcus corallinus</name>
    <dbReference type="NCBI Taxonomy" id="36822"/>
    <lineage>
        <taxon>Bacteria</taxon>
        <taxon>Bacillati</taxon>
        <taxon>Actinomycetota</taxon>
        <taxon>Actinomycetes</taxon>
        <taxon>Mycobacteriales</taxon>
        <taxon>Gordoniaceae</taxon>
        <taxon>Gordonia</taxon>
    </lineage>
</organism>
<keyword evidence="2" id="KW-1133">Transmembrane helix</keyword>
<dbReference type="EMBL" id="JAPWIE010000002">
    <property type="protein sequence ID" value="MCZ4549573.1"/>
    <property type="molecule type" value="Genomic_DNA"/>
</dbReference>
<accession>A0ABT4MRE5</accession>
<feature type="region of interest" description="Disordered" evidence="1">
    <location>
        <begin position="792"/>
        <end position="833"/>
    </location>
</feature>
<proteinExistence type="predicted"/>
<feature type="compositionally biased region" description="Low complexity" evidence="1">
    <location>
        <begin position="489"/>
        <end position="501"/>
    </location>
</feature>
<dbReference type="RefSeq" id="WP_301570095.1">
    <property type="nucleotide sequence ID" value="NZ_JAPWIE010000002.1"/>
</dbReference>
<protein>
    <submittedName>
        <fullName evidence="3">DUF6049 family protein</fullName>
    </submittedName>
</protein>
<feature type="region of interest" description="Disordered" evidence="1">
    <location>
        <begin position="489"/>
        <end position="512"/>
    </location>
</feature>
<sequence>MRVLIALLGVLAVLVVFVLGSGPLAGAAPGDGDSGTEEFLSISLDAIDPSTVTTTSPGTVTARGTLTNVGVRPVRNIAMRLQRAPQVTTSAGLGDSLSADANSFDVVGEFQDISEQLAPGKTVPFTLRINLSDNSSGDPSLQIDKPGVYPLLINVNGTPDYGVPARLDDSRTLLPVMGLPADRDRAQIADQGADPATAPIGGDGSIPPDTSSPVGLTMLWPIAAPASLAPGVTGGGDETVRLMDNGLQQSISPGGRLDHLLMAMEQVHADDPDSQLSRSLCLAVDPDLLISLQSMTEPYLVSTDPGDPTGPAREGTGTPQAIAFLDRLSALAGQTCVVATSFAHVDTAALTQVADKELSEVGLRAPSDIVDTILGVKSVRGLAIPASGVVDDAGADLVRDTGSTGAIVAASGLVNSAPTSPDGVYPLGADLAAQTYDPALASALAAVGTTPHSAQVTPNAQRAGWVHGSEQARRQTAIASLMFSALAPSASGATPQATQTQSPPPPADPIADRIGRGEVLIAPPTWSATPEDTKAVLSAMTMLLGSDLAVPRALPDIASELATASSTPAGAALVAPRTAQIQGPSPQTIAAVRSSSAQISELQDAMTRRADVPVTPAAYMAPLREDLLRAMASVAPQDQHAAGHAATMRTSAVSITVASIRDGVGILDPGGRFTLASERSPLLLVIRSDLPVAMRVRLNIAVPDGMTVGDLGVIEIPPNGTRQIQVPTRADRSRSMTVAIGLVTANGVPLGDPINLSVHSNAYGKPLFIITICAGVLLVFLAGRRLWHRFRGEPDPADLDRPEPDERDRLMADSRALHSPPERGGHHPDGGHR</sequence>
<feature type="transmembrane region" description="Helical" evidence="2">
    <location>
        <begin position="763"/>
        <end position="782"/>
    </location>
</feature>
<evidence type="ECO:0000256" key="2">
    <source>
        <dbReference type="SAM" id="Phobius"/>
    </source>
</evidence>
<evidence type="ECO:0000256" key="1">
    <source>
        <dbReference type="SAM" id="MobiDB-lite"/>
    </source>
</evidence>
<evidence type="ECO:0000313" key="4">
    <source>
        <dbReference type="Proteomes" id="UP001067235"/>
    </source>
</evidence>
<keyword evidence="2" id="KW-0472">Membrane</keyword>
<comment type="caution">
    <text evidence="3">The sequence shown here is derived from an EMBL/GenBank/DDBJ whole genome shotgun (WGS) entry which is preliminary data.</text>
</comment>